<evidence type="ECO:0000313" key="1">
    <source>
        <dbReference type="EMBL" id="GAH96188.1"/>
    </source>
</evidence>
<feature type="non-terminal residue" evidence="1">
    <location>
        <position position="1"/>
    </location>
</feature>
<gene>
    <name evidence="1" type="ORF">S03H2_73031</name>
</gene>
<accession>X1LPY0</accession>
<comment type="caution">
    <text evidence="1">The sequence shown here is derived from an EMBL/GenBank/DDBJ whole genome shotgun (WGS) entry which is preliminary data.</text>
</comment>
<dbReference type="AlphaFoldDB" id="X1LPY0"/>
<name>X1LPY0_9ZZZZ</name>
<protein>
    <submittedName>
        <fullName evidence="1">Uncharacterized protein</fullName>
    </submittedName>
</protein>
<reference evidence="1" key="1">
    <citation type="journal article" date="2014" name="Front. Microbiol.">
        <title>High frequency of phylogenetically diverse reductive dehalogenase-homologous genes in deep subseafloor sedimentary metagenomes.</title>
        <authorList>
            <person name="Kawai M."/>
            <person name="Futagami T."/>
            <person name="Toyoda A."/>
            <person name="Takaki Y."/>
            <person name="Nishi S."/>
            <person name="Hori S."/>
            <person name="Arai W."/>
            <person name="Tsubouchi T."/>
            <person name="Morono Y."/>
            <person name="Uchiyama I."/>
            <person name="Ito T."/>
            <person name="Fujiyama A."/>
            <person name="Inagaki F."/>
            <person name="Takami H."/>
        </authorList>
    </citation>
    <scope>NUCLEOTIDE SEQUENCE</scope>
    <source>
        <strain evidence="1">Expedition CK06-06</strain>
    </source>
</reference>
<sequence>VRVEDTEDLMKEHFQGIIDNTEELIETVGKMDWGED</sequence>
<feature type="non-terminal residue" evidence="1">
    <location>
        <position position="36"/>
    </location>
</feature>
<organism evidence="1">
    <name type="scientific">marine sediment metagenome</name>
    <dbReference type="NCBI Taxonomy" id="412755"/>
    <lineage>
        <taxon>unclassified sequences</taxon>
        <taxon>metagenomes</taxon>
        <taxon>ecological metagenomes</taxon>
    </lineage>
</organism>
<proteinExistence type="predicted"/>
<dbReference type="EMBL" id="BARU01049777">
    <property type="protein sequence ID" value="GAH96188.1"/>
    <property type="molecule type" value="Genomic_DNA"/>
</dbReference>